<evidence type="ECO:0000313" key="2">
    <source>
        <dbReference type="Proteomes" id="UP000078348"/>
    </source>
</evidence>
<gene>
    <name evidence="1" type="ORF">AV274_4485</name>
</gene>
<dbReference type="OrthoDB" id="10464865at2759"/>
<keyword evidence="2" id="KW-1185">Reference proteome</keyword>
<evidence type="ECO:0000313" key="1">
    <source>
        <dbReference type="EMBL" id="OAO13810.1"/>
    </source>
</evidence>
<reference evidence="1 2" key="1">
    <citation type="submission" date="2016-05" db="EMBL/GenBank/DDBJ databases">
        <title>Nuclear genome of Blastocystis sp. subtype 1 NandII.</title>
        <authorList>
            <person name="Gentekaki E."/>
            <person name="Curtis B."/>
            <person name="Stairs C."/>
            <person name="Eme L."/>
            <person name="Herman E."/>
            <person name="Klimes V."/>
            <person name="Arias M.C."/>
            <person name="Elias M."/>
            <person name="Hilliou F."/>
            <person name="Klute M."/>
            <person name="Malik S.-B."/>
            <person name="Pightling A."/>
            <person name="Rachubinski R."/>
            <person name="Salas D."/>
            <person name="Schlacht A."/>
            <person name="Suga H."/>
            <person name="Archibald J."/>
            <person name="Ball S.G."/>
            <person name="Clark G."/>
            <person name="Dacks J."/>
            <person name="Van Der Giezen M."/>
            <person name="Tsaousis A."/>
            <person name="Roger A."/>
        </authorList>
    </citation>
    <scope>NUCLEOTIDE SEQUENCE [LARGE SCALE GENOMIC DNA]</scope>
    <source>
        <strain evidence="2">ATCC 50177 / NandII</strain>
    </source>
</reference>
<dbReference type="Proteomes" id="UP000078348">
    <property type="component" value="Unassembled WGS sequence"/>
</dbReference>
<dbReference type="AlphaFoldDB" id="A0A196S9S6"/>
<name>A0A196S9S6_BLAHN</name>
<organism evidence="1 2">
    <name type="scientific">Blastocystis sp. subtype 1 (strain ATCC 50177 / NandII)</name>
    <dbReference type="NCBI Taxonomy" id="478820"/>
    <lineage>
        <taxon>Eukaryota</taxon>
        <taxon>Sar</taxon>
        <taxon>Stramenopiles</taxon>
        <taxon>Bigyra</taxon>
        <taxon>Opalozoa</taxon>
        <taxon>Opalinata</taxon>
        <taxon>Blastocystidae</taxon>
        <taxon>Blastocystis</taxon>
    </lineage>
</organism>
<dbReference type="EMBL" id="LXWW01000320">
    <property type="protein sequence ID" value="OAO13810.1"/>
    <property type="molecule type" value="Genomic_DNA"/>
</dbReference>
<accession>A0A196S9S6</accession>
<sequence length="419" mass="48091">MEAYPLGIYLVYCSPLLISRFGFSLSCFMDASPRRLSDDEYFPDFAFGSAMSPLEQLDLPFSLDSVHQLFSKSSSMDVLDWREQDDVPDYLSPISLVPPLYPPTPSPSTLTLGETRNSIDPNEVCMGRLPSFLAKSQSNEERMSIELPFPVSDMNVEQSFPGEEPLPLPDRFSCSILPACPPMEKGIMPLPFPDDEENESPFDPCEWKEEDEMESVEQLTKKTKQNHTWEETACRLQLNMSAPEMSPFSIPEKWLSAEQYMKLLNEMEQMVNSYPFYDLGYDCHQVTYHPSFIYYNPCPAIYFLRCEHLKNGKPMFGFPRIKNVSKEYTWKKQGFTTAVPKSNPLIRYITANCYLCGKGKNRNNMFAAFSGREPVLRMHAVMKVRPFQTRGNTERYQNDNYIDEGPFVLIHILKGGSHS</sequence>
<comment type="caution">
    <text evidence="1">The sequence shown here is derived from an EMBL/GenBank/DDBJ whole genome shotgun (WGS) entry which is preliminary data.</text>
</comment>
<protein>
    <submittedName>
        <fullName evidence="1">Uncharacterized protein</fullName>
    </submittedName>
</protein>
<proteinExistence type="predicted"/>